<dbReference type="NCBIfam" id="NF008742">
    <property type="entry name" value="PRK11770.1-4"/>
    <property type="match status" value="1"/>
</dbReference>
<dbReference type="NCBIfam" id="NF008741">
    <property type="entry name" value="PRK11770.1-3"/>
    <property type="match status" value="1"/>
</dbReference>
<dbReference type="Pfam" id="PF03733">
    <property type="entry name" value="YccF"/>
    <property type="match status" value="2"/>
</dbReference>
<keyword evidence="1" id="KW-0472">Membrane</keyword>
<dbReference type="InterPro" id="IPR052937">
    <property type="entry name" value="Inner_membrane_protein"/>
</dbReference>
<dbReference type="PIRSF" id="PIRSF028777">
    <property type="entry name" value="UCP028777"/>
    <property type="match status" value="1"/>
</dbReference>
<dbReference type="STRING" id="1765967.BW247_09180"/>
<dbReference type="EMBL" id="CP019434">
    <property type="protein sequence ID" value="APZ43243.1"/>
    <property type="molecule type" value="Genomic_DNA"/>
</dbReference>
<evidence type="ECO:0000256" key="1">
    <source>
        <dbReference type="PIRNR" id="PIRNR028777"/>
    </source>
</evidence>
<dbReference type="GO" id="GO:0005886">
    <property type="term" value="C:plasma membrane"/>
    <property type="evidence" value="ECO:0007669"/>
    <property type="project" value="UniProtKB-SubCell"/>
</dbReference>
<dbReference type="AlphaFoldDB" id="A0A1P8UHB3"/>
<dbReference type="Proteomes" id="UP000243807">
    <property type="component" value="Chromosome"/>
</dbReference>
<feature type="transmembrane region" description="Helical" evidence="1">
    <location>
        <begin position="12"/>
        <end position="39"/>
    </location>
</feature>
<feature type="transmembrane region" description="Helical" evidence="1">
    <location>
        <begin position="73"/>
        <end position="92"/>
    </location>
</feature>
<feature type="transmembrane region" description="Helical" evidence="1">
    <location>
        <begin position="98"/>
        <end position="115"/>
    </location>
</feature>
<dbReference type="OrthoDB" id="3238663at2"/>
<keyword evidence="1" id="KW-0812">Transmembrane</keyword>
<dbReference type="NCBIfam" id="NF008740">
    <property type="entry name" value="PRK11770.1-2"/>
    <property type="match status" value="1"/>
</dbReference>
<gene>
    <name evidence="3" type="ORF">BW247_09180</name>
</gene>
<dbReference type="InterPro" id="IPR031308">
    <property type="entry name" value="UCP028777"/>
</dbReference>
<feature type="domain" description="Inner membrane component" evidence="2">
    <location>
        <begin position="8"/>
        <end position="57"/>
    </location>
</feature>
<dbReference type="RefSeq" id="WP_076836884.1">
    <property type="nucleotide sequence ID" value="NZ_CP019434.1"/>
</dbReference>
<evidence type="ECO:0000313" key="3">
    <source>
        <dbReference type="EMBL" id="APZ43243.1"/>
    </source>
</evidence>
<accession>A0A1P8UHB3</accession>
<keyword evidence="1" id="KW-1003">Cell membrane</keyword>
<comment type="subcellular location">
    <subcellularLocation>
        <location evidence="1">Cell inner membrane</location>
        <topology evidence="1">Multi-pass membrane protein</topology>
    </subcellularLocation>
</comment>
<keyword evidence="1" id="KW-1133">Transmembrane helix</keyword>
<dbReference type="PANTHER" id="PTHR42903:SF1">
    <property type="entry name" value="INNER MEMBRANE PROTEIN YCCF"/>
    <property type="match status" value="1"/>
</dbReference>
<dbReference type="KEGG" id="afy:BW247_09180"/>
<keyword evidence="1" id="KW-0997">Cell inner membrane</keyword>
<evidence type="ECO:0000313" key="4">
    <source>
        <dbReference type="Proteomes" id="UP000243807"/>
    </source>
</evidence>
<feature type="transmembrane region" description="Helical" evidence="1">
    <location>
        <begin position="45"/>
        <end position="61"/>
    </location>
</feature>
<proteinExistence type="predicted"/>
<reference evidence="3 4" key="1">
    <citation type="submission" date="2017-01" db="EMBL/GenBank/DDBJ databases">
        <title>Draft sequence of Acidihalobacter ferrooxidans strain DSM 14175 (strain V8).</title>
        <authorList>
            <person name="Khaleque H.N."/>
            <person name="Ramsay J.P."/>
            <person name="Murphy R.J.T."/>
            <person name="Kaksonen A.H."/>
            <person name="Boxall N.J."/>
            <person name="Watkin E.L.J."/>
        </authorList>
    </citation>
    <scope>NUCLEOTIDE SEQUENCE [LARGE SCALE GENOMIC DNA]</scope>
    <source>
        <strain evidence="3 4">V8</strain>
    </source>
</reference>
<feature type="domain" description="Inner membrane component" evidence="2">
    <location>
        <begin position="80"/>
        <end position="130"/>
    </location>
</feature>
<sequence length="138" mass="15312">MRELLRLVGNLLWLIFGGLAMALAWWLAGLLMVLTIIGIPWARSAFVIGRFTLWPFGYRVVERRELFGRDDFGSGLLGLLGNLIWFVLAGLWLAIGHLLSALACFITLIGIPFGLQHLKLAQLSLFPIGKTIIPIDAL</sequence>
<dbReference type="PANTHER" id="PTHR42903">
    <property type="entry name" value="INNER MEMBRANE PROTEIN YCCF"/>
    <property type="match status" value="1"/>
</dbReference>
<name>A0A1P8UHB3_9GAMM</name>
<keyword evidence="4" id="KW-1185">Reference proteome</keyword>
<organism evidence="3 4">
    <name type="scientific">Acidihalobacter ferrooxydans</name>
    <dbReference type="NCBI Taxonomy" id="1765967"/>
    <lineage>
        <taxon>Bacteria</taxon>
        <taxon>Pseudomonadati</taxon>
        <taxon>Pseudomonadota</taxon>
        <taxon>Gammaproteobacteria</taxon>
        <taxon>Chromatiales</taxon>
        <taxon>Ectothiorhodospiraceae</taxon>
        <taxon>Acidihalobacter</taxon>
    </lineage>
</organism>
<dbReference type="InterPro" id="IPR005185">
    <property type="entry name" value="YccF"/>
</dbReference>
<protein>
    <recommendedName>
        <fullName evidence="1">Inner membrane protein YccF</fullName>
    </recommendedName>
</protein>
<evidence type="ECO:0000259" key="2">
    <source>
        <dbReference type="Pfam" id="PF03733"/>
    </source>
</evidence>